<protein>
    <recommendedName>
        <fullName evidence="3">Lipoprotein</fullName>
    </recommendedName>
</protein>
<dbReference type="KEGG" id="mbd:MEBOL_002817"/>
<evidence type="ECO:0008006" key="3">
    <source>
        <dbReference type="Google" id="ProtNLM"/>
    </source>
</evidence>
<dbReference type="RefSeq" id="WP_157774955.1">
    <property type="nucleotide sequence ID" value="NZ_CP022163.1"/>
</dbReference>
<dbReference type="EMBL" id="CP022163">
    <property type="protein sequence ID" value="ATB29368.1"/>
    <property type="molecule type" value="Genomic_DNA"/>
</dbReference>
<name>A0A250IDS3_9BACT</name>
<gene>
    <name evidence="1" type="ORF">MEBOL_002817</name>
</gene>
<dbReference type="AlphaFoldDB" id="A0A250IDS3"/>
<dbReference type="OrthoDB" id="5501681at2"/>
<accession>A0A250IDS3</accession>
<evidence type="ECO:0000313" key="1">
    <source>
        <dbReference type="EMBL" id="ATB29368.1"/>
    </source>
</evidence>
<dbReference type="PROSITE" id="PS51257">
    <property type="entry name" value="PROKAR_LIPOPROTEIN"/>
    <property type="match status" value="1"/>
</dbReference>
<keyword evidence="2" id="KW-1185">Reference proteome</keyword>
<evidence type="ECO:0000313" key="2">
    <source>
        <dbReference type="Proteomes" id="UP000217289"/>
    </source>
</evidence>
<sequence>MRVYGWLMWSVGLGACAGVPGGGVPSRYGFDTVRGGCARNPALCATLEGQRVPVAVGVVAGTARATLQSLDVAGLQALKKEMEACADQARTEVLVGHAGAFAGPMPTAKECKEMTVDGRGRSVTWAIRLGVEMHEVALRCAGEKLERLRAGGYLLEPRYRFNRKTGEKSLVGEEEKAALLRQGGEGLKGTLEPDVVLHAGDPLRVEAVFDFKFRCVNFTKSPDWRTYPSGHTYAGRNQGDVYQEAFGPRVDLIGPRSEWSW</sequence>
<reference evidence="1 2" key="1">
    <citation type="submission" date="2017-06" db="EMBL/GenBank/DDBJ databases">
        <authorList>
            <person name="Kim H.J."/>
            <person name="Triplett B.A."/>
        </authorList>
    </citation>
    <scope>NUCLEOTIDE SEQUENCE [LARGE SCALE GENOMIC DNA]</scope>
    <source>
        <strain evidence="1 2">DSM 14713</strain>
    </source>
</reference>
<dbReference type="Proteomes" id="UP000217289">
    <property type="component" value="Chromosome"/>
</dbReference>
<organism evidence="1 2">
    <name type="scientific">Melittangium boletus DSM 14713</name>
    <dbReference type="NCBI Taxonomy" id="1294270"/>
    <lineage>
        <taxon>Bacteria</taxon>
        <taxon>Pseudomonadati</taxon>
        <taxon>Myxococcota</taxon>
        <taxon>Myxococcia</taxon>
        <taxon>Myxococcales</taxon>
        <taxon>Cystobacterineae</taxon>
        <taxon>Archangiaceae</taxon>
        <taxon>Melittangium</taxon>
    </lineage>
</organism>
<proteinExistence type="predicted"/>